<reference evidence="1 2" key="1">
    <citation type="submission" date="2023-02" db="EMBL/GenBank/DDBJ databases">
        <title>Gemone sequence of Telluria chitinolytica ACM 3522T.</title>
        <authorList>
            <person name="Frediansyah A."/>
            <person name="Miess H."/>
            <person name="Gross H."/>
        </authorList>
    </citation>
    <scope>NUCLEOTIDE SEQUENCE [LARGE SCALE GENOMIC DNA]</scope>
    <source>
        <strain evidence="1 2">ACM 3522</strain>
    </source>
</reference>
<accession>A0ABY8BB71</accession>
<dbReference type="EMBL" id="CP119083">
    <property type="protein sequence ID" value="WEF31599.1"/>
    <property type="molecule type" value="Genomic_DNA"/>
</dbReference>
<protein>
    <recommendedName>
        <fullName evidence="3">Zinc-binding dehydrogenase</fullName>
    </recommendedName>
</protein>
<evidence type="ECO:0008006" key="3">
    <source>
        <dbReference type="Google" id="ProtNLM"/>
    </source>
</evidence>
<evidence type="ECO:0000313" key="2">
    <source>
        <dbReference type="Proteomes" id="UP001216510"/>
    </source>
</evidence>
<keyword evidence="2" id="KW-1185">Reference proteome</keyword>
<proteinExistence type="predicted"/>
<dbReference type="Proteomes" id="UP001216510">
    <property type="component" value="Chromosome"/>
</dbReference>
<dbReference type="InterPro" id="IPR036291">
    <property type="entry name" value="NAD(P)-bd_dom_sf"/>
</dbReference>
<gene>
    <name evidence="1" type="ORF">PX653_19350</name>
</gene>
<dbReference type="RefSeq" id="WP_277414369.1">
    <property type="nucleotide sequence ID" value="NZ_CP119083.1"/>
</dbReference>
<name>A0ABY8BB71_9BURK</name>
<dbReference type="Gene3D" id="3.90.180.10">
    <property type="entry name" value="Medium-chain alcohol dehydrogenases, catalytic domain"/>
    <property type="match status" value="1"/>
</dbReference>
<dbReference type="SUPFAM" id="SSF51735">
    <property type="entry name" value="NAD(P)-binding Rossmann-fold domains"/>
    <property type="match status" value="1"/>
</dbReference>
<organism evidence="1 2">
    <name type="scientific">Pseudoduganella chitinolytica</name>
    <dbReference type="NCBI Taxonomy" id="34070"/>
    <lineage>
        <taxon>Bacteria</taxon>
        <taxon>Pseudomonadati</taxon>
        <taxon>Pseudomonadota</taxon>
        <taxon>Betaproteobacteria</taxon>
        <taxon>Burkholderiales</taxon>
        <taxon>Oxalobacteraceae</taxon>
        <taxon>Telluria group</taxon>
        <taxon>Pseudoduganella</taxon>
    </lineage>
</organism>
<sequence length="172" mass="18505">MHALTTSAASVPALRALGVRDCCVLARGAPAEPLLQAYLAAHDLAQFDAVIDPFMDIYLRKLVRHLRRGGSYLTCGVYQQFGEDVPDAFMEQGLPLDEVFSLIIRKNLSLVGNNLGTTGDLEEALGDYAAGRLHVPLDAVVGTGGLAHFVERTYLARGRNGKVVFAYSGEDA</sequence>
<evidence type="ECO:0000313" key="1">
    <source>
        <dbReference type="EMBL" id="WEF31599.1"/>
    </source>
</evidence>